<gene>
    <name evidence="3" type="ORF">GOODEAATRI_009466</name>
</gene>
<evidence type="ECO:0000313" key="3">
    <source>
        <dbReference type="EMBL" id="MEQ2174600.1"/>
    </source>
</evidence>
<keyword evidence="4" id="KW-1185">Reference proteome</keyword>
<protein>
    <recommendedName>
        <fullName evidence="5">Secreted protein</fullName>
    </recommendedName>
</protein>
<feature type="transmembrane region" description="Helical" evidence="2">
    <location>
        <begin position="7"/>
        <end position="24"/>
    </location>
</feature>
<feature type="transmembrane region" description="Helical" evidence="2">
    <location>
        <begin position="44"/>
        <end position="65"/>
    </location>
</feature>
<reference evidence="3 4" key="1">
    <citation type="submission" date="2021-06" db="EMBL/GenBank/DDBJ databases">
        <authorList>
            <person name="Palmer J.M."/>
        </authorList>
    </citation>
    <scope>NUCLEOTIDE SEQUENCE [LARGE SCALE GENOMIC DNA]</scope>
    <source>
        <strain evidence="3 4">GA_2019</strain>
        <tissue evidence="3">Muscle</tissue>
    </source>
</reference>
<sequence>MRHRASGLRLSSSLVFVLLLMFYLSQNMGCSIHISPLTSLPFLYTFNCNSVAFSFSSLLYSHWLYSPHLSFSSSSAPIISEKSSPPTRRCPTWGKRERGRKD</sequence>
<dbReference type="Proteomes" id="UP001476798">
    <property type="component" value="Unassembled WGS sequence"/>
</dbReference>
<evidence type="ECO:0000256" key="1">
    <source>
        <dbReference type="SAM" id="MobiDB-lite"/>
    </source>
</evidence>
<keyword evidence="2" id="KW-0812">Transmembrane</keyword>
<evidence type="ECO:0008006" key="5">
    <source>
        <dbReference type="Google" id="ProtNLM"/>
    </source>
</evidence>
<evidence type="ECO:0000313" key="4">
    <source>
        <dbReference type="Proteomes" id="UP001476798"/>
    </source>
</evidence>
<comment type="caution">
    <text evidence="3">The sequence shown here is derived from an EMBL/GenBank/DDBJ whole genome shotgun (WGS) entry which is preliminary data.</text>
</comment>
<keyword evidence="2" id="KW-1133">Transmembrane helix</keyword>
<accession>A0ABV0NTI8</accession>
<name>A0ABV0NTI8_9TELE</name>
<organism evidence="3 4">
    <name type="scientific">Goodea atripinnis</name>
    <dbReference type="NCBI Taxonomy" id="208336"/>
    <lineage>
        <taxon>Eukaryota</taxon>
        <taxon>Metazoa</taxon>
        <taxon>Chordata</taxon>
        <taxon>Craniata</taxon>
        <taxon>Vertebrata</taxon>
        <taxon>Euteleostomi</taxon>
        <taxon>Actinopterygii</taxon>
        <taxon>Neopterygii</taxon>
        <taxon>Teleostei</taxon>
        <taxon>Neoteleostei</taxon>
        <taxon>Acanthomorphata</taxon>
        <taxon>Ovalentaria</taxon>
        <taxon>Atherinomorphae</taxon>
        <taxon>Cyprinodontiformes</taxon>
        <taxon>Goodeidae</taxon>
        <taxon>Goodea</taxon>
    </lineage>
</organism>
<dbReference type="EMBL" id="JAHRIO010050505">
    <property type="protein sequence ID" value="MEQ2174600.1"/>
    <property type="molecule type" value="Genomic_DNA"/>
</dbReference>
<proteinExistence type="predicted"/>
<evidence type="ECO:0000256" key="2">
    <source>
        <dbReference type="SAM" id="Phobius"/>
    </source>
</evidence>
<feature type="compositionally biased region" description="Low complexity" evidence="1">
    <location>
        <begin position="71"/>
        <end position="86"/>
    </location>
</feature>
<feature type="region of interest" description="Disordered" evidence="1">
    <location>
        <begin position="71"/>
        <end position="102"/>
    </location>
</feature>
<keyword evidence="2" id="KW-0472">Membrane</keyword>